<comment type="caution">
    <text evidence="1">The sequence shown here is derived from an EMBL/GenBank/DDBJ whole genome shotgun (WGS) entry which is preliminary data.</text>
</comment>
<name>A0A9P5T9J7_9AGAM</name>
<organism evidence="1 2">
    <name type="scientific">Russula ochroleuca</name>
    <dbReference type="NCBI Taxonomy" id="152965"/>
    <lineage>
        <taxon>Eukaryota</taxon>
        <taxon>Fungi</taxon>
        <taxon>Dikarya</taxon>
        <taxon>Basidiomycota</taxon>
        <taxon>Agaricomycotina</taxon>
        <taxon>Agaricomycetes</taxon>
        <taxon>Russulales</taxon>
        <taxon>Russulaceae</taxon>
        <taxon>Russula</taxon>
    </lineage>
</organism>
<proteinExistence type="predicted"/>
<evidence type="ECO:0008006" key="3">
    <source>
        <dbReference type="Google" id="ProtNLM"/>
    </source>
</evidence>
<dbReference type="OrthoDB" id="10054765at2759"/>
<gene>
    <name evidence="1" type="ORF">DFH94DRAFT_737114</name>
</gene>
<reference evidence="1" key="1">
    <citation type="submission" date="2019-10" db="EMBL/GenBank/DDBJ databases">
        <authorList>
            <consortium name="DOE Joint Genome Institute"/>
            <person name="Kuo A."/>
            <person name="Miyauchi S."/>
            <person name="Kiss E."/>
            <person name="Drula E."/>
            <person name="Kohler A."/>
            <person name="Sanchez-Garcia M."/>
            <person name="Andreopoulos B."/>
            <person name="Barry K.W."/>
            <person name="Bonito G."/>
            <person name="Buee M."/>
            <person name="Carver A."/>
            <person name="Chen C."/>
            <person name="Cichocki N."/>
            <person name="Clum A."/>
            <person name="Culley D."/>
            <person name="Crous P.W."/>
            <person name="Fauchery L."/>
            <person name="Girlanda M."/>
            <person name="Hayes R."/>
            <person name="Keri Z."/>
            <person name="LaButti K."/>
            <person name="Lipzen A."/>
            <person name="Lombard V."/>
            <person name="Magnuson J."/>
            <person name="Maillard F."/>
            <person name="Morin E."/>
            <person name="Murat C."/>
            <person name="Nolan M."/>
            <person name="Ohm R."/>
            <person name="Pangilinan J."/>
            <person name="Pereira M."/>
            <person name="Perotto S."/>
            <person name="Peter M."/>
            <person name="Riley R."/>
            <person name="Sitrit Y."/>
            <person name="Stielow B."/>
            <person name="Szollosi G."/>
            <person name="Zifcakova L."/>
            <person name="Stursova M."/>
            <person name="Spatafora J.W."/>
            <person name="Tedersoo L."/>
            <person name="Vaario L.-M."/>
            <person name="Yamada A."/>
            <person name="Yan M."/>
            <person name="Wang P."/>
            <person name="Xu J."/>
            <person name="Bruns T."/>
            <person name="Baldrian P."/>
            <person name="Vilgalys R."/>
            <person name="Henrissat B."/>
            <person name="Grigoriev I.V."/>
            <person name="Hibbett D."/>
            <person name="Nagy L.G."/>
            <person name="Martin F.M."/>
        </authorList>
    </citation>
    <scope>NUCLEOTIDE SEQUENCE</scope>
    <source>
        <strain evidence="1">Prilba</strain>
    </source>
</reference>
<evidence type="ECO:0000313" key="1">
    <source>
        <dbReference type="EMBL" id="KAF8480967.1"/>
    </source>
</evidence>
<evidence type="ECO:0000313" key="2">
    <source>
        <dbReference type="Proteomes" id="UP000759537"/>
    </source>
</evidence>
<reference evidence="1" key="2">
    <citation type="journal article" date="2020" name="Nat. Commun.">
        <title>Large-scale genome sequencing of mycorrhizal fungi provides insights into the early evolution of symbiotic traits.</title>
        <authorList>
            <person name="Miyauchi S."/>
            <person name="Kiss E."/>
            <person name="Kuo A."/>
            <person name="Drula E."/>
            <person name="Kohler A."/>
            <person name="Sanchez-Garcia M."/>
            <person name="Morin E."/>
            <person name="Andreopoulos B."/>
            <person name="Barry K.W."/>
            <person name="Bonito G."/>
            <person name="Buee M."/>
            <person name="Carver A."/>
            <person name="Chen C."/>
            <person name="Cichocki N."/>
            <person name="Clum A."/>
            <person name="Culley D."/>
            <person name="Crous P.W."/>
            <person name="Fauchery L."/>
            <person name="Girlanda M."/>
            <person name="Hayes R.D."/>
            <person name="Keri Z."/>
            <person name="LaButti K."/>
            <person name="Lipzen A."/>
            <person name="Lombard V."/>
            <person name="Magnuson J."/>
            <person name="Maillard F."/>
            <person name="Murat C."/>
            <person name="Nolan M."/>
            <person name="Ohm R.A."/>
            <person name="Pangilinan J."/>
            <person name="Pereira M.F."/>
            <person name="Perotto S."/>
            <person name="Peter M."/>
            <person name="Pfister S."/>
            <person name="Riley R."/>
            <person name="Sitrit Y."/>
            <person name="Stielow J.B."/>
            <person name="Szollosi G."/>
            <person name="Zifcakova L."/>
            <person name="Stursova M."/>
            <person name="Spatafora J.W."/>
            <person name="Tedersoo L."/>
            <person name="Vaario L.M."/>
            <person name="Yamada A."/>
            <person name="Yan M."/>
            <person name="Wang P."/>
            <person name="Xu J."/>
            <person name="Bruns T."/>
            <person name="Baldrian P."/>
            <person name="Vilgalys R."/>
            <person name="Dunand C."/>
            <person name="Henrissat B."/>
            <person name="Grigoriev I.V."/>
            <person name="Hibbett D."/>
            <person name="Nagy L.G."/>
            <person name="Martin F.M."/>
        </authorList>
    </citation>
    <scope>NUCLEOTIDE SEQUENCE</scope>
    <source>
        <strain evidence="1">Prilba</strain>
    </source>
</reference>
<keyword evidence="2" id="KW-1185">Reference proteome</keyword>
<dbReference type="EMBL" id="WHVB01000007">
    <property type="protein sequence ID" value="KAF8480967.1"/>
    <property type="molecule type" value="Genomic_DNA"/>
</dbReference>
<dbReference type="InterPro" id="IPR009003">
    <property type="entry name" value="Peptidase_S1_PA"/>
</dbReference>
<dbReference type="SUPFAM" id="SSF50494">
    <property type="entry name" value="Trypsin-like serine proteases"/>
    <property type="match status" value="1"/>
</dbReference>
<sequence length="342" mass="37384">MPFRGHIPHCLPFRRSYATVHSPLIFAKPPVSPPHTSTPRHLDRFILETLANTPPAGRTALPQLIQQYLDRSANVLDAQLPYEPHPSPSRRVSFSADKRGDVYLIAHVVRESDRNRITVSSGFTLETSDGQCILVTCAHTLEEIRWSPLLVLPNVPHHSSPPELSHARSSGSFILSTVDSTPTAHPIASVLSSLHRPDLILLSPFPMRAPLRSLPISPYPVPAGTPIRAHFVSETRPKEDGWQPWIGTTWSKWVQGTVLGYRDFSGREAVPGTYDALSHMLFQPLPTTGSSGGPIVDESTGAVVGVMLGTRMDSSIEGVRGWGVPAETIFEMFSLPGVTLKG</sequence>
<accession>A0A9P5T9J7</accession>
<dbReference type="Proteomes" id="UP000759537">
    <property type="component" value="Unassembled WGS sequence"/>
</dbReference>
<dbReference type="AlphaFoldDB" id="A0A9P5T9J7"/>
<protein>
    <recommendedName>
        <fullName evidence="3">Trypsin-like peptidase domain-containing protein</fullName>
    </recommendedName>
</protein>